<name>A0A9W4UTP1_9PLEO</name>
<proteinExistence type="predicted"/>
<dbReference type="AlphaFoldDB" id="A0A9W4UTP1"/>
<dbReference type="EMBL" id="CAOQHR010000012">
    <property type="protein sequence ID" value="CAI6342015.1"/>
    <property type="molecule type" value="Genomic_DNA"/>
</dbReference>
<keyword evidence="1" id="KW-1133">Transmembrane helix</keyword>
<evidence type="ECO:0000313" key="3">
    <source>
        <dbReference type="Proteomes" id="UP001152607"/>
    </source>
</evidence>
<evidence type="ECO:0000313" key="2">
    <source>
        <dbReference type="EMBL" id="CAI6342015.1"/>
    </source>
</evidence>
<evidence type="ECO:0000256" key="1">
    <source>
        <dbReference type="SAM" id="Phobius"/>
    </source>
</evidence>
<feature type="transmembrane region" description="Helical" evidence="1">
    <location>
        <begin position="332"/>
        <end position="353"/>
    </location>
</feature>
<gene>
    <name evidence="2" type="ORF">PDIGIT_LOCUS15216</name>
</gene>
<organism evidence="2 3">
    <name type="scientific">Periconia digitata</name>
    <dbReference type="NCBI Taxonomy" id="1303443"/>
    <lineage>
        <taxon>Eukaryota</taxon>
        <taxon>Fungi</taxon>
        <taxon>Dikarya</taxon>
        <taxon>Ascomycota</taxon>
        <taxon>Pezizomycotina</taxon>
        <taxon>Dothideomycetes</taxon>
        <taxon>Pleosporomycetidae</taxon>
        <taxon>Pleosporales</taxon>
        <taxon>Massarineae</taxon>
        <taxon>Periconiaceae</taxon>
        <taxon>Periconia</taxon>
    </lineage>
</organism>
<dbReference type="Proteomes" id="UP001152607">
    <property type="component" value="Unassembled WGS sequence"/>
</dbReference>
<protein>
    <submittedName>
        <fullName evidence="2">Uncharacterized protein</fullName>
    </submittedName>
</protein>
<dbReference type="OrthoDB" id="5342924at2759"/>
<keyword evidence="3" id="KW-1185">Reference proteome</keyword>
<keyword evidence="1" id="KW-0812">Transmembrane</keyword>
<reference evidence="2" key="1">
    <citation type="submission" date="2023-01" db="EMBL/GenBank/DDBJ databases">
        <authorList>
            <person name="Van Ghelder C."/>
            <person name="Rancurel C."/>
        </authorList>
    </citation>
    <scope>NUCLEOTIDE SEQUENCE</scope>
    <source>
        <strain evidence="2">CNCM I-4278</strain>
    </source>
</reference>
<comment type="caution">
    <text evidence="2">The sequence shown here is derived from an EMBL/GenBank/DDBJ whole genome shotgun (WGS) entry which is preliminary data.</text>
</comment>
<accession>A0A9W4UTP1</accession>
<keyword evidence="1" id="KW-0472">Membrane</keyword>
<sequence length="432" mass="48802">MPRLSFSHLRDFTYLGSLLDYQSRMNTLLDLERIKDRKKLEAQVILKQPSTRVLCFQQQLPATDALRTDVQVPNINGTELIRLSSFEDVYKLMQTRTNGKSEKAFDIWMPPPSGSGYSIVQVTLSRTDAANDTLIKEITPNSNPDTWSNTTLTACGVRATWVAARYIVSPPTVVPQMQSQPLNTESEVQAEPIRIHPSFAEEMWKIVTRNDSKDDIFKTPPMPWNSSAIDTISPTERPASQEMVLAAFFANALANAEPERHSPRNQNHTCNEYEVDTMSDSPTPTNCSIPTSLPPAPCPSSFDQSFDNCSTIPLTLLENGWGYTREFPNTRIALAMLCAYLLGVLSYIFSLFMRSTCTAWQSPVDLVALALQSRPPDPKYLGHVSVRINEDETLVEPDELRENEEGKLELVFKNDPQHEGRRLRKIEVNKRY</sequence>